<feature type="domain" description="D-glucuronyl C5-epimerase C-terminal" evidence="13">
    <location>
        <begin position="375"/>
        <end position="565"/>
    </location>
</feature>
<dbReference type="InterPro" id="IPR039721">
    <property type="entry name" value="C5-epimerase"/>
</dbReference>
<keyword evidence="7" id="KW-0812">Transmembrane</keyword>
<evidence type="ECO:0000256" key="5">
    <source>
        <dbReference type="ARBA" id="ARBA00005584"/>
    </source>
</evidence>
<comment type="pathway">
    <text evidence="3">Glycan metabolism; heparin biosynthesis.</text>
</comment>
<dbReference type="AlphaFoldDB" id="A0A482WNL5"/>
<comment type="similarity">
    <text evidence="5">Belongs to the D-glucuronyl C5-epimerase family.</text>
</comment>
<comment type="subcellular location">
    <subcellularLocation>
        <location evidence="12">Endomembrane system</location>
        <topology evidence="12">Single-pass membrane protein</topology>
    </subcellularLocation>
    <subcellularLocation>
        <location evidence="2">Membrane</location>
        <topology evidence="2">Single-pass type II membrane protein</topology>
    </subcellularLocation>
</comment>
<evidence type="ECO:0000256" key="9">
    <source>
        <dbReference type="ARBA" id="ARBA00022989"/>
    </source>
</evidence>
<comment type="pathway">
    <text evidence="4">Glycan metabolism; heparan sulfate biosynthesis.</text>
</comment>
<dbReference type="SMR" id="A0A482WNL5"/>
<comment type="catalytic activity">
    <reaction evidence="1">
        <text>[heparosan-N-sulfate](n) = [heparan-N-sulfate](n)</text>
        <dbReference type="Rhea" id="RHEA:20197"/>
        <dbReference type="Rhea" id="RHEA-COMP:9556"/>
        <dbReference type="Rhea" id="RHEA-COMP:9557"/>
        <dbReference type="ChEBI" id="CHEBI:58041"/>
        <dbReference type="ChEBI" id="CHEBI:58287"/>
        <dbReference type="EC" id="5.1.3.17"/>
    </reaction>
</comment>
<keyword evidence="16" id="KW-1185">Reference proteome</keyword>
<keyword evidence="8" id="KW-0735">Signal-anchor</keyword>
<evidence type="ECO:0000256" key="11">
    <source>
        <dbReference type="ARBA" id="ARBA00023235"/>
    </source>
</evidence>
<dbReference type="PANTHER" id="PTHR13174:SF3">
    <property type="entry name" value="D-GLUCURONYL C5-EPIMERASE"/>
    <property type="match status" value="1"/>
</dbReference>
<evidence type="ECO:0000256" key="6">
    <source>
        <dbReference type="ARBA" id="ARBA00012087"/>
    </source>
</evidence>
<evidence type="ECO:0000256" key="3">
    <source>
        <dbReference type="ARBA" id="ARBA00004841"/>
    </source>
</evidence>
<accession>A0A482WNL5</accession>
<dbReference type="GO" id="GO:0005794">
    <property type="term" value="C:Golgi apparatus"/>
    <property type="evidence" value="ECO:0007669"/>
    <property type="project" value="TreeGrafter"/>
</dbReference>
<evidence type="ECO:0000313" key="16">
    <source>
        <dbReference type="Proteomes" id="UP000291343"/>
    </source>
</evidence>
<sequence>MMRVNLKTSLVIVCLLVMLVTLSIWTRCGGTLHSFSPSFTGRHDVLAKANSMRNGERSVGDATGSFEELDCSINGEYTVGCRREGEEVFLPFSFLHKYFEVYGKLASYDGYERFEWSHSYANVYYPKAKYDPRGVYMYFENYNVEVRDRVKCVSASEGVPVSIQWESQGYYYPTQIAQFGLSHYSKNLTEPEPRRKVLEDGSSEKSSWIVPVGASLARTYDAELFSHVLHFQTAGRGIQLKLDHVLDFVLSVQIQLSVVDNSSLTVVVQHRERKEFWNLHYTCSSQLIHAKDEDVYHGMNCGEKVQWRSLTRDLFVDLQKGLVLQNKEKRKISRSKFKISAIMLTGSGQLDNLTLSTSEHLAHFYAAARWFVSNQDFKTGGWANTVKRRGAPGMLDLLPGWYSAMGQGHGISVLARAYHLSGDKAYLAAAVQALRPFKVLSKDGGVLAMFLNQVPWYEEYPTQPPSFVLNGFIYSLIGLYDLITLAPKNFVSDATFLYEQGMKSLKTLLLSFDTGSGTIYDLRHLTVGSAPKIARWDYHATHVNQLLLLATLDQDPLFSSTAGRWVGYMNGKRAPHN</sequence>
<dbReference type="Pfam" id="PF21174">
    <property type="entry name" value="Glce_b_sandwich"/>
    <property type="match status" value="1"/>
</dbReference>
<organism evidence="15 16">
    <name type="scientific">Laodelphax striatellus</name>
    <name type="common">Small brown planthopper</name>
    <name type="synonym">Delphax striatella</name>
    <dbReference type="NCBI Taxonomy" id="195883"/>
    <lineage>
        <taxon>Eukaryota</taxon>
        <taxon>Metazoa</taxon>
        <taxon>Ecdysozoa</taxon>
        <taxon>Arthropoda</taxon>
        <taxon>Hexapoda</taxon>
        <taxon>Insecta</taxon>
        <taxon>Pterygota</taxon>
        <taxon>Neoptera</taxon>
        <taxon>Paraneoptera</taxon>
        <taxon>Hemiptera</taxon>
        <taxon>Auchenorrhyncha</taxon>
        <taxon>Fulgoroidea</taxon>
        <taxon>Delphacidae</taxon>
        <taxon>Criomorphinae</taxon>
        <taxon>Laodelphax</taxon>
    </lineage>
</organism>
<dbReference type="EMBL" id="QKKF02029610">
    <property type="protein sequence ID" value="RZF35124.1"/>
    <property type="molecule type" value="Genomic_DNA"/>
</dbReference>
<dbReference type="PANTHER" id="PTHR13174">
    <property type="entry name" value="D-GLUCURONYL C5-EPIMERASE"/>
    <property type="match status" value="1"/>
</dbReference>
<evidence type="ECO:0000256" key="8">
    <source>
        <dbReference type="ARBA" id="ARBA00022968"/>
    </source>
</evidence>
<dbReference type="GO" id="GO:0030210">
    <property type="term" value="P:heparin proteoglycan biosynthetic process"/>
    <property type="evidence" value="ECO:0007669"/>
    <property type="project" value="UniProtKB-UniPathway"/>
</dbReference>
<feature type="domain" description="D-glucuronyl C5-epimerase beta-sandwich" evidence="14">
    <location>
        <begin position="226"/>
        <end position="347"/>
    </location>
</feature>
<dbReference type="InterPro" id="IPR010598">
    <property type="entry name" value="C5-epim_C"/>
</dbReference>
<dbReference type="Proteomes" id="UP000291343">
    <property type="component" value="Unassembled WGS sequence"/>
</dbReference>
<dbReference type="GO" id="GO:0047464">
    <property type="term" value="F:heparosan-N-sulfate-glucuronate 5-epimerase activity"/>
    <property type="evidence" value="ECO:0007669"/>
    <property type="project" value="UniProtKB-EC"/>
</dbReference>
<dbReference type="FunCoup" id="A0A482WNL5">
    <property type="interactions" value="1010"/>
</dbReference>
<dbReference type="STRING" id="195883.A0A482WNL5"/>
<keyword evidence="11" id="KW-0413">Isomerase</keyword>
<evidence type="ECO:0000256" key="2">
    <source>
        <dbReference type="ARBA" id="ARBA00004606"/>
    </source>
</evidence>
<dbReference type="EC" id="5.1.3.17" evidence="6"/>
<protein>
    <recommendedName>
        <fullName evidence="6">heparosan-N-sulfate-glucuronate 5-epimerase</fullName>
        <ecNumber evidence="6">5.1.3.17</ecNumber>
    </recommendedName>
</protein>
<gene>
    <name evidence="15" type="ORF">LSTR_LSTR009430</name>
</gene>
<name>A0A482WNL5_LAOST</name>
<dbReference type="InterPro" id="IPR059154">
    <property type="entry name" value="Glce_b_sandwich"/>
</dbReference>
<dbReference type="GO" id="GO:0015012">
    <property type="term" value="P:heparan sulfate proteoglycan biosynthetic process"/>
    <property type="evidence" value="ECO:0007669"/>
    <property type="project" value="InterPro"/>
</dbReference>
<reference evidence="15 16" key="1">
    <citation type="journal article" date="2017" name="Gigascience">
        <title>Genome sequence of the small brown planthopper, Laodelphax striatellus.</title>
        <authorList>
            <person name="Zhu J."/>
            <person name="Jiang F."/>
            <person name="Wang X."/>
            <person name="Yang P."/>
            <person name="Bao Y."/>
            <person name="Zhao W."/>
            <person name="Wang W."/>
            <person name="Lu H."/>
            <person name="Wang Q."/>
            <person name="Cui N."/>
            <person name="Li J."/>
            <person name="Chen X."/>
            <person name="Luo L."/>
            <person name="Yu J."/>
            <person name="Kang L."/>
            <person name="Cui F."/>
        </authorList>
    </citation>
    <scope>NUCLEOTIDE SEQUENCE [LARGE SCALE GENOMIC DNA]</scope>
    <source>
        <strain evidence="15">Lst14</strain>
    </source>
</reference>
<comment type="caution">
    <text evidence="15">The sequence shown here is derived from an EMBL/GenBank/DDBJ whole genome shotgun (WGS) entry which is preliminary data.</text>
</comment>
<proteinExistence type="inferred from homology"/>
<evidence type="ECO:0000256" key="7">
    <source>
        <dbReference type="ARBA" id="ARBA00022692"/>
    </source>
</evidence>
<dbReference type="Pfam" id="PF06662">
    <property type="entry name" value="C5-epim_C"/>
    <property type="match status" value="1"/>
</dbReference>
<dbReference type="InParanoid" id="A0A482WNL5"/>
<evidence type="ECO:0000256" key="4">
    <source>
        <dbReference type="ARBA" id="ARBA00005093"/>
    </source>
</evidence>
<dbReference type="UniPathway" id="UPA00862"/>
<evidence type="ECO:0000256" key="1">
    <source>
        <dbReference type="ARBA" id="ARBA00000434"/>
    </source>
</evidence>
<evidence type="ECO:0000313" key="15">
    <source>
        <dbReference type="EMBL" id="RZF35124.1"/>
    </source>
</evidence>
<dbReference type="OrthoDB" id="5914444at2759"/>
<evidence type="ECO:0000256" key="10">
    <source>
        <dbReference type="ARBA" id="ARBA00023136"/>
    </source>
</evidence>
<evidence type="ECO:0000256" key="12">
    <source>
        <dbReference type="ARBA" id="ARBA00037847"/>
    </source>
</evidence>
<keyword evidence="9" id="KW-1133">Transmembrane helix</keyword>
<evidence type="ECO:0000259" key="13">
    <source>
        <dbReference type="Pfam" id="PF06662"/>
    </source>
</evidence>
<keyword evidence="10" id="KW-0472">Membrane</keyword>
<evidence type="ECO:0000259" key="14">
    <source>
        <dbReference type="Pfam" id="PF21174"/>
    </source>
</evidence>